<sequence length="1025" mass="115178">MGHITYPEPESALSRVAFHGDLDQVSMLLDNGENYRSWDKSGWTALHWAVIGGHLHIVRKLLEHHSKSEQTDLELYRMTTEQVKSYTDGPPPILLAAERRNGEKSIDVEIFCELAHHLETPRERLRVAKFNIIWKQGKFDTGQSRFSANLWRILGKDERCNGLECRIPSPYGYRSSDLSSYRSNESDWKSKLLLCAIRDSQWSVMEMLIKAVPDANFDHALHVAAFRSDPRYVQCLMQHGADVNFATLAGRTALHEAVMNGFLDTITALVNSGADVNQQQTSEYWDSPRHPDCRLTTEGFDFWLTRKGASTLMQACGFLLSRNARFRQRNSEDTQLPEEKSLDIVRCLLSKGADPMLADSFGMTVLHYAVLQPHVSLIELLVQSGASVEALDHEGRTPLHYFARCDDNINMQDLEQTARLLCRKDTTELSPDFLNKRVTRPLNSSEEQESAVRSLTVTRTIRKNRIVSWIPENDDARTALAIALLGNRWKVADVLMRLGATFPTNIDFQSVWDNALKDLEANTVGLLLHNGMEPPPFSLMTLIRAYLEQRGARNVASNLWTRFKSILTTIVHAGADVNFCETEELSKSEHENSESDDENIKRVKDGSKTTTPLNLVASISGSREILEELLSFGADVYAVSSHTFDPILTATLFGELQDLKCLLDRASSDPRESHWSMFLDNVPQKDDAIVRVCQSLKKADSLNKTNFQGRTLLHLAVEQGNNELLAALISSGARTDILDNQGISAIKCAATARNAHAFEALFTEENDPESYNSQAWEEFRQLENEVDPALSNSQSPHVISSVLQIAPIYIFERYLGCNQLPAVYQAVISRNHTLFSFLLSRKADIEAADIYGWRPLHIACYYGYKKMADDLIAQGANVHCATQAWNNSYDKPSGLYLANAWAGTPLHLATMGGHVDIFQELLQLGVDVHAMTMTDTERFTFSGHGPTALHLALDTYTYYGRQGEALSEERMRIAQLLVNEGAMVRGMVCQMTLEERRKFHRFPSLWEALVAEDAASGEEDGQVKV</sequence>
<evidence type="ECO:0000313" key="6">
    <source>
        <dbReference type="Proteomes" id="UP000191518"/>
    </source>
</evidence>
<feature type="repeat" description="ANK" evidence="3">
    <location>
        <begin position="708"/>
        <end position="740"/>
    </location>
</feature>
<evidence type="ECO:0000256" key="3">
    <source>
        <dbReference type="PROSITE-ProRule" id="PRU00023"/>
    </source>
</evidence>
<keyword evidence="1" id="KW-0677">Repeat</keyword>
<evidence type="ECO:0000256" key="4">
    <source>
        <dbReference type="SAM" id="MobiDB-lite"/>
    </source>
</evidence>
<dbReference type="Pfam" id="PF13637">
    <property type="entry name" value="Ank_4"/>
    <property type="match status" value="2"/>
</dbReference>
<dbReference type="Gene3D" id="1.25.40.20">
    <property type="entry name" value="Ankyrin repeat-containing domain"/>
    <property type="match status" value="4"/>
</dbReference>
<accession>A0A1V6RGV6</accession>
<dbReference type="InterPro" id="IPR051165">
    <property type="entry name" value="Multifunctional_ANK_Repeat"/>
</dbReference>
<gene>
    <name evidence="5" type="ORF">PENVUL_c045G09093</name>
</gene>
<dbReference type="SUPFAM" id="SSF48403">
    <property type="entry name" value="Ankyrin repeat"/>
    <property type="match status" value="3"/>
</dbReference>
<dbReference type="PROSITE" id="PS50088">
    <property type="entry name" value="ANK_REPEAT"/>
    <property type="match status" value="7"/>
</dbReference>
<dbReference type="InterPro" id="IPR002110">
    <property type="entry name" value="Ankyrin_rpt"/>
</dbReference>
<feature type="region of interest" description="Disordered" evidence="4">
    <location>
        <begin position="586"/>
        <end position="606"/>
    </location>
</feature>
<keyword evidence="2 3" id="KW-0040">ANK repeat</keyword>
<feature type="repeat" description="ANK" evidence="3">
    <location>
        <begin position="851"/>
        <end position="883"/>
    </location>
</feature>
<feature type="repeat" description="ANK" evidence="3">
    <location>
        <begin position="901"/>
        <end position="933"/>
    </location>
</feature>
<dbReference type="PRINTS" id="PR01415">
    <property type="entry name" value="ANKYRIN"/>
</dbReference>
<protein>
    <submittedName>
        <fullName evidence="5">Uncharacterized protein</fullName>
    </submittedName>
</protein>
<dbReference type="SMART" id="SM00248">
    <property type="entry name" value="ANK"/>
    <property type="match status" value="15"/>
</dbReference>
<dbReference type="EMBL" id="MDYP01000045">
    <property type="protein sequence ID" value="OQE00856.1"/>
    <property type="molecule type" value="Genomic_DNA"/>
</dbReference>
<dbReference type="OrthoDB" id="426293at2759"/>
<organism evidence="5 6">
    <name type="scientific">Penicillium vulpinum</name>
    <dbReference type="NCBI Taxonomy" id="29845"/>
    <lineage>
        <taxon>Eukaryota</taxon>
        <taxon>Fungi</taxon>
        <taxon>Dikarya</taxon>
        <taxon>Ascomycota</taxon>
        <taxon>Pezizomycotina</taxon>
        <taxon>Eurotiomycetes</taxon>
        <taxon>Eurotiomycetidae</taxon>
        <taxon>Eurotiales</taxon>
        <taxon>Aspergillaceae</taxon>
        <taxon>Penicillium</taxon>
    </lineage>
</organism>
<dbReference type="PANTHER" id="PTHR24123:SF33">
    <property type="entry name" value="PROTEIN HOS4"/>
    <property type="match status" value="1"/>
</dbReference>
<evidence type="ECO:0000256" key="2">
    <source>
        <dbReference type="ARBA" id="ARBA00023043"/>
    </source>
</evidence>
<name>A0A1V6RGV6_9EURO</name>
<dbReference type="Proteomes" id="UP000191518">
    <property type="component" value="Unassembled WGS sequence"/>
</dbReference>
<reference evidence="6" key="1">
    <citation type="journal article" date="2017" name="Nat. Microbiol.">
        <title>Global analysis of biosynthetic gene clusters reveals vast potential of secondary metabolite production in Penicillium species.</title>
        <authorList>
            <person name="Nielsen J.C."/>
            <person name="Grijseels S."/>
            <person name="Prigent S."/>
            <person name="Ji B."/>
            <person name="Dainat J."/>
            <person name="Nielsen K.F."/>
            <person name="Frisvad J.C."/>
            <person name="Workman M."/>
            <person name="Nielsen J."/>
        </authorList>
    </citation>
    <scope>NUCLEOTIDE SEQUENCE [LARGE SCALE GENOMIC DNA]</scope>
    <source>
        <strain evidence="6">IBT 29486</strain>
    </source>
</reference>
<proteinExistence type="predicted"/>
<dbReference type="PANTHER" id="PTHR24123">
    <property type="entry name" value="ANKYRIN REPEAT-CONTAINING"/>
    <property type="match status" value="1"/>
</dbReference>
<evidence type="ECO:0000313" key="5">
    <source>
        <dbReference type="EMBL" id="OQE00856.1"/>
    </source>
</evidence>
<keyword evidence="6" id="KW-1185">Reference proteome</keyword>
<evidence type="ECO:0000256" key="1">
    <source>
        <dbReference type="ARBA" id="ARBA00022737"/>
    </source>
</evidence>
<feature type="repeat" description="ANK" evidence="3">
    <location>
        <begin position="249"/>
        <end position="281"/>
    </location>
</feature>
<dbReference type="Pfam" id="PF12796">
    <property type="entry name" value="Ank_2"/>
    <property type="match status" value="3"/>
</dbReference>
<dbReference type="InterPro" id="IPR036770">
    <property type="entry name" value="Ankyrin_rpt-contain_sf"/>
</dbReference>
<feature type="repeat" description="ANK" evidence="3">
    <location>
        <begin position="41"/>
        <end position="73"/>
    </location>
</feature>
<dbReference type="AlphaFoldDB" id="A0A1V6RGV6"/>
<feature type="repeat" description="ANK" evidence="3">
    <location>
        <begin position="361"/>
        <end position="393"/>
    </location>
</feature>
<dbReference type="STRING" id="29845.A0A1V6RGV6"/>
<feature type="repeat" description="ANK" evidence="3">
    <location>
        <begin position="216"/>
        <end position="248"/>
    </location>
</feature>
<dbReference type="PROSITE" id="PS50297">
    <property type="entry name" value="ANK_REP_REGION"/>
    <property type="match status" value="7"/>
</dbReference>
<dbReference type="Pfam" id="PF00023">
    <property type="entry name" value="Ank"/>
    <property type="match status" value="1"/>
</dbReference>
<comment type="caution">
    <text evidence="5">The sequence shown here is derived from an EMBL/GenBank/DDBJ whole genome shotgun (WGS) entry which is preliminary data.</text>
</comment>